<dbReference type="AlphaFoldDB" id="A0AAW1AL11"/>
<proteinExistence type="predicted"/>
<evidence type="ECO:0000313" key="1">
    <source>
        <dbReference type="EMBL" id="KAK9309224.1"/>
    </source>
</evidence>
<comment type="caution">
    <text evidence="1">The sequence shown here is derived from an EMBL/GenBank/DDBJ whole genome shotgun (WGS) entry which is preliminary data.</text>
</comment>
<reference evidence="1 2" key="1">
    <citation type="submission" date="2024-05" db="EMBL/GenBank/DDBJ databases">
        <title>The nuclear and mitochondrial genome assemblies of Tetragonisca angustula (Apidae: Meliponini), a tiny yet remarkable pollinator in the Neotropics.</title>
        <authorList>
            <person name="Ferrari R."/>
            <person name="Ricardo P.C."/>
            <person name="Dias F.C."/>
            <person name="Araujo N.S."/>
            <person name="Soares D.O."/>
            <person name="Zhou Q.-S."/>
            <person name="Zhu C.-D."/>
            <person name="Coutinho L."/>
            <person name="Airas M.C."/>
            <person name="Batista T.M."/>
        </authorList>
    </citation>
    <scope>NUCLEOTIDE SEQUENCE [LARGE SCALE GENOMIC DNA]</scope>
    <source>
        <strain evidence="1">ASF017062</strain>
        <tissue evidence="1">Abdomen</tissue>
    </source>
</reference>
<keyword evidence="2" id="KW-1185">Reference proteome</keyword>
<sequence>MKIRVENLARRTDGDKISVLPRLAEEARPYQAATRGTLNSKKNNSDFVQDLDLRTLMPFSGFLRSSSREIEGLTGDRETVAGEIGGINAWKFFVLYSMTNRRCSISWIIGNSSCV</sequence>
<gene>
    <name evidence="1" type="ORF">QLX08_000979</name>
</gene>
<dbReference type="EMBL" id="JAWNGG020000013">
    <property type="protein sequence ID" value="KAK9309224.1"/>
    <property type="molecule type" value="Genomic_DNA"/>
</dbReference>
<protein>
    <submittedName>
        <fullName evidence="1">Uncharacterized protein</fullName>
    </submittedName>
</protein>
<evidence type="ECO:0000313" key="2">
    <source>
        <dbReference type="Proteomes" id="UP001432146"/>
    </source>
</evidence>
<dbReference type="Proteomes" id="UP001432146">
    <property type="component" value="Unassembled WGS sequence"/>
</dbReference>
<organism evidence="1 2">
    <name type="scientific">Tetragonisca angustula</name>
    <dbReference type="NCBI Taxonomy" id="166442"/>
    <lineage>
        <taxon>Eukaryota</taxon>
        <taxon>Metazoa</taxon>
        <taxon>Ecdysozoa</taxon>
        <taxon>Arthropoda</taxon>
        <taxon>Hexapoda</taxon>
        <taxon>Insecta</taxon>
        <taxon>Pterygota</taxon>
        <taxon>Neoptera</taxon>
        <taxon>Endopterygota</taxon>
        <taxon>Hymenoptera</taxon>
        <taxon>Apocrita</taxon>
        <taxon>Aculeata</taxon>
        <taxon>Apoidea</taxon>
        <taxon>Anthophila</taxon>
        <taxon>Apidae</taxon>
        <taxon>Tetragonisca</taxon>
    </lineage>
</organism>
<accession>A0AAW1AL11</accession>
<name>A0AAW1AL11_9HYME</name>